<reference evidence="2" key="1">
    <citation type="submission" date="2019-08" db="EMBL/GenBank/DDBJ databases">
        <authorList>
            <person name="Kucharzyk K."/>
            <person name="Murdoch R.W."/>
            <person name="Higgins S."/>
            <person name="Loffler F."/>
        </authorList>
    </citation>
    <scope>NUCLEOTIDE SEQUENCE</scope>
</reference>
<evidence type="ECO:0000313" key="2">
    <source>
        <dbReference type="EMBL" id="MPN03179.1"/>
    </source>
</evidence>
<feature type="domain" description="Rhodanese" evidence="1">
    <location>
        <begin position="176"/>
        <end position="261"/>
    </location>
</feature>
<feature type="domain" description="Rhodanese" evidence="1">
    <location>
        <begin position="68"/>
        <end position="157"/>
    </location>
</feature>
<name>A0A645EPV2_9ZZZZ</name>
<dbReference type="AlphaFoldDB" id="A0A645EPV2"/>
<dbReference type="InterPro" id="IPR036873">
    <property type="entry name" value="Rhodanese-like_dom_sf"/>
</dbReference>
<organism evidence="2">
    <name type="scientific">bioreactor metagenome</name>
    <dbReference type="NCBI Taxonomy" id="1076179"/>
    <lineage>
        <taxon>unclassified sequences</taxon>
        <taxon>metagenomes</taxon>
        <taxon>ecological metagenomes</taxon>
    </lineage>
</organism>
<protein>
    <recommendedName>
        <fullName evidence="1">Rhodanese domain-containing protein</fullName>
    </recommendedName>
</protein>
<sequence length="326" mass="35457">MPNPVIALENGTQGWALAGLSLEHDSRRKAAADPHAHAADREAAQRLARSTGARHLTPTQAQAWIDDVDRTTYVLDVRSAEEFAAGTLKGATHAPGGQLLQATDQTIGVRHARVLLLDDEAIRAPVIAAWLWRLGFDTATVEGGIHAPLKIAAQPHRSIANHATRIAAPLLADWVRTHTPRVLDVQPSAQYRKQHAAGAEWTIRPRLHRLALPTGDQPLLLIAGDTDTAQLAAIDLAEAGHSTITWAHIDDWMASGLPIERTPQLPSDAESIDYLFFVHDRHDGNLDAARRYLEWETGLIAQCSEHELSGFRLPSIDGAQPPTQSA</sequence>
<dbReference type="InterPro" id="IPR001763">
    <property type="entry name" value="Rhodanese-like_dom"/>
</dbReference>
<dbReference type="Gene3D" id="3.40.250.10">
    <property type="entry name" value="Rhodanese-like domain"/>
    <property type="match status" value="2"/>
</dbReference>
<dbReference type="EMBL" id="VSSQ01049105">
    <property type="protein sequence ID" value="MPN03179.1"/>
    <property type="molecule type" value="Genomic_DNA"/>
</dbReference>
<proteinExistence type="predicted"/>
<evidence type="ECO:0000259" key="1">
    <source>
        <dbReference type="PROSITE" id="PS50206"/>
    </source>
</evidence>
<dbReference type="Pfam" id="PF00581">
    <property type="entry name" value="Rhodanese"/>
    <property type="match status" value="1"/>
</dbReference>
<dbReference type="SMART" id="SM00450">
    <property type="entry name" value="RHOD"/>
    <property type="match status" value="1"/>
</dbReference>
<dbReference type="PROSITE" id="PS50206">
    <property type="entry name" value="RHODANESE_3"/>
    <property type="match status" value="2"/>
</dbReference>
<gene>
    <name evidence="2" type="ORF">SDC9_150404</name>
</gene>
<comment type="caution">
    <text evidence="2">The sequence shown here is derived from an EMBL/GenBank/DDBJ whole genome shotgun (WGS) entry which is preliminary data.</text>
</comment>
<dbReference type="SUPFAM" id="SSF52821">
    <property type="entry name" value="Rhodanese/Cell cycle control phosphatase"/>
    <property type="match status" value="2"/>
</dbReference>
<accession>A0A645EPV2</accession>